<dbReference type="Proteomes" id="UP000563094">
    <property type="component" value="Unassembled WGS sequence"/>
</dbReference>
<dbReference type="GO" id="GO:0006203">
    <property type="term" value="P:dGTP catabolic process"/>
    <property type="evidence" value="ECO:0007669"/>
    <property type="project" value="TreeGrafter"/>
</dbReference>
<dbReference type="GO" id="GO:0008832">
    <property type="term" value="F:dGTPase activity"/>
    <property type="evidence" value="ECO:0007669"/>
    <property type="project" value="UniProtKB-EC"/>
</dbReference>
<dbReference type="InterPro" id="IPR023293">
    <property type="entry name" value="dGTP_triP_hydro_central_sf"/>
</dbReference>
<dbReference type="CDD" id="cd00077">
    <property type="entry name" value="HDc"/>
    <property type="match status" value="1"/>
</dbReference>
<evidence type="ECO:0000256" key="1">
    <source>
        <dbReference type="ARBA" id="ARBA00022801"/>
    </source>
</evidence>
<dbReference type="PANTHER" id="PTHR11373:SF32">
    <property type="entry name" value="DEOXYGUANOSINETRIPHOSPHATE TRIPHOSPHOHYDROLASE"/>
    <property type="match status" value="1"/>
</dbReference>
<dbReference type="InterPro" id="IPR006674">
    <property type="entry name" value="HD_domain"/>
</dbReference>
<evidence type="ECO:0000313" key="3">
    <source>
        <dbReference type="EMBL" id="MBA9079569.1"/>
    </source>
</evidence>
<dbReference type="InterPro" id="IPR050135">
    <property type="entry name" value="dGTPase-like"/>
</dbReference>
<dbReference type="Gene3D" id="1.10.3410.10">
    <property type="entry name" value="putative deoxyguanosinetriphosphate triphosphohydrolase like domain"/>
    <property type="match status" value="1"/>
</dbReference>
<reference evidence="3 4" key="1">
    <citation type="submission" date="2020-08" db="EMBL/GenBank/DDBJ databases">
        <title>Genomic Encyclopedia of Type Strains, Phase IV (KMG-IV): sequencing the most valuable type-strain genomes for metagenomic binning, comparative biology and taxonomic classification.</title>
        <authorList>
            <person name="Goeker M."/>
        </authorList>
    </citation>
    <scope>NUCLEOTIDE SEQUENCE [LARGE SCALE GENOMIC DNA]</scope>
    <source>
        <strain evidence="3 4">DSM 29854</strain>
    </source>
</reference>
<dbReference type="AlphaFoldDB" id="A0A839GRT2"/>
<feature type="domain" description="HD" evidence="2">
    <location>
        <begin position="145"/>
        <end position="328"/>
    </location>
</feature>
<comment type="caution">
    <text evidence="3">The sequence shown here is derived from an EMBL/GenBank/DDBJ whole genome shotgun (WGS) entry which is preliminary data.</text>
</comment>
<dbReference type="InterPro" id="IPR027432">
    <property type="entry name" value="dGTP_triphosphohydrolase_C"/>
</dbReference>
<keyword evidence="4" id="KW-1185">Reference proteome</keyword>
<dbReference type="NCBIfam" id="TIGR01353">
    <property type="entry name" value="dGTP_triPase"/>
    <property type="match status" value="1"/>
</dbReference>
<name>A0A839GRT2_9BACT</name>
<dbReference type="InterPro" id="IPR026875">
    <property type="entry name" value="PHydrolase_assoc_dom"/>
</dbReference>
<dbReference type="PROSITE" id="PS51831">
    <property type="entry name" value="HD"/>
    <property type="match status" value="1"/>
</dbReference>
<dbReference type="EMBL" id="JACJIQ010000024">
    <property type="protein sequence ID" value="MBA9079569.1"/>
    <property type="molecule type" value="Genomic_DNA"/>
</dbReference>
<dbReference type="Pfam" id="PF13286">
    <property type="entry name" value="HD_assoc"/>
    <property type="match status" value="1"/>
</dbReference>
<dbReference type="EC" id="3.1.5.1" evidence="3"/>
<dbReference type="SUPFAM" id="SSF109604">
    <property type="entry name" value="HD-domain/PDEase-like"/>
    <property type="match status" value="1"/>
</dbReference>
<dbReference type="PANTHER" id="PTHR11373">
    <property type="entry name" value="DEOXYNUCLEOSIDE TRIPHOSPHATE TRIPHOSPHOHYDROLASE"/>
    <property type="match status" value="1"/>
</dbReference>
<dbReference type="Gene3D" id="1.10.3210.10">
    <property type="entry name" value="Hypothetical protein af1432"/>
    <property type="match status" value="1"/>
</dbReference>
<dbReference type="Gene3D" id="1.10.3550.10">
    <property type="entry name" value="eoxyguanosinetriphosphate triphosphohydrolase domain-like"/>
    <property type="match status" value="1"/>
</dbReference>
<keyword evidence="1 3" id="KW-0378">Hydrolase</keyword>
<dbReference type="Pfam" id="PF01966">
    <property type="entry name" value="HD"/>
    <property type="match status" value="1"/>
</dbReference>
<evidence type="ECO:0000313" key="4">
    <source>
        <dbReference type="Proteomes" id="UP000563094"/>
    </source>
</evidence>
<gene>
    <name evidence="3" type="ORF">FHS90_004307</name>
</gene>
<proteinExistence type="predicted"/>
<dbReference type="SMART" id="SM00471">
    <property type="entry name" value="HDc"/>
    <property type="match status" value="1"/>
</dbReference>
<sequence>MFFIGIGYNLQRYKEKCGGGTGWSWVKRLFLAFCHKLTLKVHLHINMHLFYLRKNKIKTIFTDIFLINKTIKKVYSNYIYMNHKEKWKLILEEKRFRTKSNTINSDGRNPFENDYGRLISSAPIRRLQDKTQVFPLEQSDFIRTRLTHSLEVSYIGSSIGQSIEKILLDKGDLDQNLKGYLSSLLRVAGLVHDLGNPPFGHFGEEAVKKFFKDYFKENKATSLDNLEKADFENFDGNVQTLRILSKLYYFGDEYGYNLTYSSLASIVKYPTNSLDGNKKPTTEIAKKKFGYFVTETETYKSINDYLKLRNNRHPVVYLLEAADDIAYSAADIEDGIKLGIINFEDILSIFKNNLENNKEITVNHLLDLRERFPKAHDSETLIIQKFRIFTQQLMIDGIVEAFRENYEEIMSGSLQNELIDISSAKDIRKAYKKLQYIVFDDKKILKKEIAGWEAIYGLLKIFTNAAKSSNFGNTGNNPEARLYKIISSSYRKVYENIEKYPSSEYKKLQLIVDFISGMTDTYAIGLYQELKGIKI</sequence>
<dbReference type="InterPro" id="IPR003607">
    <property type="entry name" value="HD/PDEase_dom"/>
</dbReference>
<organism evidence="3 4">
    <name type="scientific">Rufibacter quisquiliarum</name>
    <dbReference type="NCBI Taxonomy" id="1549639"/>
    <lineage>
        <taxon>Bacteria</taxon>
        <taxon>Pseudomonadati</taxon>
        <taxon>Bacteroidota</taxon>
        <taxon>Cytophagia</taxon>
        <taxon>Cytophagales</taxon>
        <taxon>Hymenobacteraceae</taxon>
        <taxon>Rufibacter</taxon>
    </lineage>
</organism>
<protein>
    <submittedName>
        <fullName evidence="3">dGTPase</fullName>
        <ecNumber evidence="3">3.1.5.1</ecNumber>
    </submittedName>
</protein>
<evidence type="ECO:0000259" key="2">
    <source>
        <dbReference type="PROSITE" id="PS51831"/>
    </source>
</evidence>
<accession>A0A839GRT2</accession>
<dbReference type="InterPro" id="IPR006261">
    <property type="entry name" value="dGTPase"/>
</dbReference>